<reference evidence="1" key="1">
    <citation type="journal article" date="2014" name="Front. Microbiol.">
        <title>High frequency of phylogenetically diverse reductive dehalogenase-homologous genes in deep subseafloor sedimentary metagenomes.</title>
        <authorList>
            <person name="Kawai M."/>
            <person name="Futagami T."/>
            <person name="Toyoda A."/>
            <person name="Takaki Y."/>
            <person name="Nishi S."/>
            <person name="Hori S."/>
            <person name="Arai W."/>
            <person name="Tsubouchi T."/>
            <person name="Morono Y."/>
            <person name="Uchiyama I."/>
            <person name="Ito T."/>
            <person name="Fujiyama A."/>
            <person name="Inagaki F."/>
            <person name="Takami H."/>
        </authorList>
    </citation>
    <scope>NUCLEOTIDE SEQUENCE</scope>
    <source>
        <strain evidence="1">Expedition CK06-06</strain>
    </source>
</reference>
<protein>
    <submittedName>
        <fullName evidence="1">Uncharacterized protein</fullName>
    </submittedName>
</protein>
<name>X0RE75_9ZZZZ</name>
<proteinExistence type="predicted"/>
<feature type="non-terminal residue" evidence="1">
    <location>
        <position position="41"/>
    </location>
</feature>
<sequence length="41" mass="4627">MTRLCCIDPGAEKSGWVLIDADTGHFNNLADWKILEHGWRG</sequence>
<organism evidence="1">
    <name type="scientific">marine sediment metagenome</name>
    <dbReference type="NCBI Taxonomy" id="412755"/>
    <lineage>
        <taxon>unclassified sequences</taxon>
        <taxon>metagenomes</taxon>
        <taxon>ecological metagenomes</taxon>
    </lineage>
</organism>
<evidence type="ECO:0000313" key="1">
    <source>
        <dbReference type="EMBL" id="GAF67244.1"/>
    </source>
</evidence>
<gene>
    <name evidence="1" type="ORF">S01H1_16651</name>
</gene>
<dbReference type="AlphaFoldDB" id="X0RE75"/>
<comment type="caution">
    <text evidence="1">The sequence shown here is derived from an EMBL/GenBank/DDBJ whole genome shotgun (WGS) entry which is preliminary data.</text>
</comment>
<accession>X0RE75</accession>
<dbReference type="EMBL" id="BARS01008771">
    <property type="protein sequence ID" value="GAF67244.1"/>
    <property type="molecule type" value="Genomic_DNA"/>
</dbReference>